<evidence type="ECO:0000256" key="7">
    <source>
        <dbReference type="SAM" id="Phobius"/>
    </source>
</evidence>
<comment type="subcellular location">
    <subcellularLocation>
        <location evidence="1">Cell membrane</location>
        <topology evidence="1">Multi-pass membrane protein</topology>
    </subcellularLocation>
</comment>
<dbReference type="PANTHER" id="PTHR42865">
    <property type="entry name" value="PROTON/GLUTAMATE-ASPARTATE SYMPORTER"/>
    <property type="match status" value="1"/>
</dbReference>
<dbReference type="AlphaFoldDB" id="A0A369VU51"/>
<dbReference type="OrthoDB" id="9766690at2"/>
<keyword evidence="4 7" id="KW-0812">Transmembrane</keyword>
<feature type="transmembrane region" description="Helical" evidence="7">
    <location>
        <begin position="219"/>
        <end position="248"/>
    </location>
</feature>
<dbReference type="Pfam" id="PF00375">
    <property type="entry name" value="SDF"/>
    <property type="match status" value="1"/>
</dbReference>
<dbReference type="PRINTS" id="PR00173">
    <property type="entry name" value="EDTRNSPORT"/>
</dbReference>
<dbReference type="InterPro" id="IPR036458">
    <property type="entry name" value="Na:dicarbo_symporter_sf"/>
</dbReference>
<gene>
    <name evidence="8" type="ORF">DVW87_15695</name>
</gene>
<accession>A0A369VU51</accession>
<evidence type="ECO:0000313" key="8">
    <source>
        <dbReference type="EMBL" id="RDE05057.1"/>
    </source>
</evidence>
<evidence type="ECO:0000256" key="6">
    <source>
        <dbReference type="ARBA" id="ARBA00023136"/>
    </source>
</evidence>
<evidence type="ECO:0000256" key="4">
    <source>
        <dbReference type="ARBA" id="ARBA00022692"/>
    </source>
</evidence>
<dbReference type="EMBL" id="QQNB01000003">
    <property type="protein sequence ID" value="RDE05057.1"/>
    <property type="molecule type" value="Genomic_DNA"/>
</dbReference>
<keyword evidence="5 7" id="KW-1133">Transmembrane helix</keyword>
<dbReference type="InterPro" id="IPR001991">
    <property type="entry name" value="Na-dicarboxylate_symporter"/>
</dbReference>
<dbReference type="PANTHER" id="PTHR42865:SF7">
    <property type="entry name" value="PROTON_GLUTAMATE-ASPARTATE SYMPORTER"/>
    <property type="match status" value="1"/>
</dbReference>
<keyword evidence="6 7" id="KW-0472">Membrane</keyword>
<feature type="transmembrane region" description="Helical" evidence="7">
    <location>
        <begin position="122"/>
        <end position="141"/>
    </location>
</feature>
<dbReference type="GO" id="GO:0015293">
    <property type="term" value="F:symporter activity"/>
    <property type="evidence" value="ECO:0007669"/>
    <property type="project" value="UniProtKB-KW"/>
</dbReference>
<dbReference type="Gene3D" id="1.10.3860.10">
    <property type="entry name" value="Sodium:dicarboxylate symporter"/>
    <property type="match status" value="1"/>
</dbReference>
<reference evidence="8 9" key="1">
    <citation type="submission" date="2018-07" db="EMBL/GenBank/DDBJ databases">
        <title>a novel species of Sphingomonas isolated from the rhizosphere soil of Araceae plant.</title>
        <authorList>
            <person name="Zhiyong W."/>
            <person name="Qinglan Z."/>
            <person name="Zhiwei F."/>
            <person name="Ding X."/>
            <person name="Gejiao W."/>
            <person name="Shixue Z."/>
        </authorList>
    </citation>
    <scope>NUCLEOTIDE SEQUENCE [LARGE SCALE GENOMIC DNA]</scope>
    <source>
        <strain evidence="8 9">WZY 27</strain>
    </source>
</reference>
<comment type="caution">
    <text evidence="8">The sequence shown here is derived from an EMBL/GenBank/DDBJ whole genome shotgun (WGS) entry which is preliminary data.</text>
</comment>
<feature type="transmembrane region" description="Helical" evidence="7">
    <location>
        <begin position="53"/>
        <end position="79"/>
    </location>
</feature>
<keyword evidence="9" id="KW-1185">Reference proteome</keyword>
<evidence type="ECO:0000313" key="9">
    <source>
        <dbReference type="Proteomes" id="UP000253918"/>
    </source>
</evidence>
<proteinExistence type="predicted"/>
<feature type="transmembrane region" description="Helical" evidence="7">
    <location>
        <begin position="85"/>
        <end position="110"/>
    </location>
</feature>
<evidence type="ECO:0000256" key="1">
    <source>
        <dbReference type="ARBA" id="ARBA00004651"/>
    </source>
</evidence>
<keyword evidence="3" id="KW-1003">Cell membrane</keyword>
<dbReference type="SUPFAM" id="SSF118215">
    <property type="entry name" value="Proton glutamate symport protein"/>
    <property type="match status" value="1"/>
</dbReference>
<dbReference type="GO" id="GO:0005886">
    <property type="term" value="C:plasma membrane"/>
    <property type="evidence" value="ECO:0007669"/>
    <property type="project" value="UniProtKB-SubCell"/>
</dbReference>
<evidence type="ECO:0000256" key="2">
    <source>
        <dbReference type="ARBA" id="ARBA00022448"/>
    </source>
</evidence>
<feature type="transmembrane region" description="Helical" evidence="7">
    <location>
        <begin position="260"/>
        <end position="284"/>
    </location>
</feature>
<sequence>MHPALRRDRPRRLRRGARNACLSRCGTDRARQRGDRARRAGRVTVIGSRPVRLLAALAIGLAAGSLVEGRAAVVLGAILQPVGALWLDALTMTVVPLVFGLLVTGVASASREAAAGSTTLRALLFFALLLTGACIAAAALAETLLRWWPVQPGALGAAAAGALPGTGKAAEWYHSIIPANPIQAAADMAMVPLVVFALFLGFALARLDKDAAESLLRPLRTLVAAMLVIVEWVLAAGPFGIAALAFGAGSRLGAGVVGTLGQYVAVVVACCLAATALAYLWVAVAGRTSPLRFARAALPVQAVALGTQSSLASLPVMVEAAGRLGVAPEAGGIVLPLAVSLFRAASAAANVAVAVYLAHVGGVPPGIGALALAALVAVPVSLGAVGLPAQVSFFATIAPVCIAIGAPVSALPLLLAIEALPDLFRTLGNVTNDLAVACIVGRRAGARDEETAPAPGN</sequence>
<organism evidence="8 9">
    <name type="scientific">Sphingomonas aracearum</name>
    <dbReference type="NCBI Taxonomy" id="2283317"/>
    <lineage>
        <taxon>Bacteria</taxon>
        <taxon>Pseudomonadati</taxon>
        <taxon>Pseudomonadota</taxon>
        <taxon>Alphaproteobacteria</taxon>
        <taxon>Sphingomonadales</taxon>
        <taxon>Sphingomonadaceae</taxon>
        <taxon>Sphingomonas</taxon>
    </lineage>
</organism>
<feature type="transmembrane region" description="Helical" evidence="7">
    <location>
        <begin position="393"/>
        <end position="417"/>
    </location>
</feature>
<protein>
    <submittedName>
        <fullName evidence="8">Dicarboxylate/amino acid:cation symporter</fullName>
    </submittedName>
</protein>
<dbReference type="Proteomes" id="UP000253918">
    <property type="component" value="Unassembled WGS sequence"/>
</dbReference>
<evidence type="ECO:0000256" key="5">
    <source>
        <dbReference type="ARBA" id="ARBA00022989"/>
    </source>
</evidence>
<evidence type="ECO:0000256" key="3">
    <source>
        <dbReference type="ARBA" id="ARBA00022475"/>
    </source>
</evidence>
<feature type="transmembrane region" description="Helical" evidence="7">
    <location>
        <begin position="188"/>
        <end position="207"/>
    </location>
</feature>
<keyword evidence="2" id="KW-0813">Transport</keyword>
<name>A0A369VU51_9SPHN</name>